<dbReference type="GO" id="GO:0030688">
    <property type="term" value="C:preribosome, small subunit precursor"/>
    <property type="evidence" value="ECO:0007669"/>
    <property type="project" value="TreeGrafter"/>
</dbReference>
<evidence type="ECO:0000256" key="2">
    <source>
        <dbReference type="SAM" id="MobiDB-lite"/>
    </source>
</evidence>
<sequence>MGKVSTRESKNQNKHVPLYRDIASTGGKLKSAHIKSKVYKEASIQNNQDEQQNDDFDGKDEFNMDAATSRRVLNLAKQQQEEIAAEENFNEIASKPRFQLIQHESDDEGQDNDNDDDNDDDDEENEEDYEVEYIDEDDLNPSEVAMFETFFKAKQGNNIPFQSINLADKIMEKIAEASSNTQQQQEDEDHEDDEEGRGKGDGVYLPPRVIEAYQKVGESLRAWRHGKLPKLFKVLPTIKNWEDLLYVTAPDMWTPNAVYEATRLFVSNLTASKAEKFVRLVLYPRFRQDIEESEDHKLNYHIYRALKKSLYKPAAFFKGFLFLLVEDQCSVREAMIAASVLKKTSVPVQHAAVALSWLLEQEFSPAATVFIRVLIEKKYALPYQTIDDLVFYFMKFRVITDNKSSFTINNEMDDDILDEANIDITQQRKLQQSPPLPLVWHKSLLAFAQRYKNDITDDQRDFLMEVVRQRGHREIGAEIRRELLAGKTKEFVNPSQQKNSNKNNNNNDDDDDIMSYF</sequence>
<dbReference type="Proteomes" id="UP000697127">
    <property type="component" value="Unassembled WGS sequence"/>
</dbReference>
<feature type="compositionally biased region" description="Acidic residues" evidence="2">
    <location>
        <begin position="105"/>
        <end position="138"/>
    </location>
</feature>
<dbReference type="AlphaFoldDB" id="A0A9P6WP74"/>
<feature type="compositionally biased region" description="Acidic residues" evidence="2">
    <location>
        <begin position="185"/>
        <end position="195"/>
    </location>
</feature>
<keyword evidence="4" id="KW-1185">Reference proteome</keyword>
<dbReference type="GO" id="GO:0005730">
    <property type="term" value="C:nucleolus"/>
    <property type="evidence" value="ECO:0007669"/>
    <property type="project" value="TreeGrafter"/>
</dbReference>
<dbReference type="GO" id="GO:0005737">
    <property type="term" value="C:cytoplasm"/>
    <property type="evidence" value="ECO:0007669"/>
    <property type="project" value="TreeGrafter"/>
</dbReference>
<feature type="region of interest" description="Disordered" evidence="2">
    <location>
        <begin position="1"/>
        <end position="65"/>
    </location>
</feature>
<evidence type="ECO:0000313" key="3">
    <source>
        <dbReference type="EMBL" id="KAG0689737.1"/>
    </source>
</evidence>
<organism evidence="3 4">
    <name type="scientific">Pichia californica</name>
    <dbReference type="NCBI Taxonomy" id="460514"/>
    <lineage>
        <taxon>Eukaryota</taxon>
        <taxon>Fungi</taxon>
        <taxon>Dikarya</taxon>
        <taxon>Ascomycota</taxon>
        <taxon>Saccharomycotina</taxon>
        <taxon>Pichiomycetes</taxon>
        <taxon>Pichiales</taxon>
        <taxon>Pichiaceae</taxon>
        <taxon>Pichia</taxon>
    </lineage>
</organism>
<feature type="compositionally biased region" description="Acidic residues" evidence="2">
    <location>
        <begin position="507"/>
        <end position="517"/>
    </location>
</feature>
<dbReference type="GO" id="GO:0030515">
    <property type="term" value="F:snoRNA binding"/>
    <property type="evidence" value="ECO:0007669"/>
    <property type="project" value="TreeGrafter"/>
</dbReference>
<dbReference type="PANTHER" id="PTHR12821">
    <property type="entry name" value="BYSTIN"/>
    <property type="match status" value="1"/>
</dbReference>
<reference evidence="3" key="1">
    <citation type="submission" date="2020-11" db="EMBL/GenBank/DDBJ databases">
        <title>Kefir isolates.</title>
        <authorList>
            <person name="Marcisauskas S."/>
            <person name="Kim Y."/>
            <person name="Blasche S."/>
        </authorList>
    </citation>
    <scope>NUCLEOTIDE SEQUENCE</scope>
    <source>
        <strain evidence="3">Olga-1</strain>
    </source>
</reference>
<comment type="caution">
    <text evidence="3">The sequence shown here is derived from an EMBL/GenBank/DDBJ whole genome shotgun (WGS) entry which is preliminary data.</text>
</comment>
<dbReference type="OrthoDB" id="2192561at2759"/>
<comment type="similarity">
    <text evidence="1">Belongs to the bystin family.</text>
</comment>
<feature type="region of interest" description="Disordered" evidence="2">
    <location>
        <begin position="177"/>
        <end position="204"/>
    </location>
</feature>
<name>A0A9P6WP74_9ASCO</name>
<evidence type="ECO:0000256" key="1">
    <source>
        <dbReference type="ARBA" id="ARBA00007114"/>
    </source>
</evidence>
<feature type="compositionally biased region" description="Low complexity" evidence="2">
    <location>
        <begin position="495"/>
        <end position="506"/>
    </location>
</feature>
<feature type="compositionally biased region" description="Basic and acidic residues" evidence="2">
    <location>
        <begin position="1"/>
        <end position="11"/>
    </location>
</feature>
<dbReference type="GO" id="GO:0006364">
    <property type="term" value="P:rRNA processing"/>
    <property type="evidence" value="ECO:0007669"/>
    <property type="project" value="TreeGrafter"/>
</dbReference>
<dbReference type="PANTHER" id="PTHR12821:SF0">
    <property type="entry name" value="BYSTIN"/>
    <property type="match status" value="1"/>
</dbReference>
<dbReference type="EMBL" id="PUHW01000063">
    <property type="protein sequence ID" value="KAG0689737.1"/>
    <property type="molecule type" value="Genomic_DNA"/>
</dbReference>
<accession>A0A9P6WP74</accession>
<feature type="region of interest" description="Disordered" evidence="2">
    <location>
        <begin position="488"/>
        <end position="517"/>
    </location>
</feature>
<gene>
    <name evidence="3" type="primary">ENP1</name>
    <name evidence="3" type="ORF">C6P40_004539</name>
</gene>
<feature type="region of interest" description="Disordered" evidence="2">
    <location>
        <begin position="87"/>
        <end position="138"/>
    </location>
</feature>
<proteinExistence type="inferred from homology"/>
<protein>
    <submittedName>
        <fullName evidence="3">SnoRNA-binding rRNA-processing protein</fullName>
    </submittedName>
</protein>
<evidence type="ECO:0000313" key="4">
    <source>
        <dbReference type="Proteomes" id="UP000697127"/>
    </source>
</evidence>
<dbReference type="Pfam" id="PF05291">
    <property type="entry name" value="Bystin"/>
    <property type="match status" value="1"/>
</dbReference>
<dbReference type="InterPro" id="IPR007955">
    <property type="entry name" value="Bystin"/>
</dbReference>